<dbReference type="PANTHER" id="PTHR46300:SF9">
    <property type="entry name" value="P450, PUTATIVE-RELATED"/>
    <property type="match status" value="1"/>
</dbReference>
<comment type="cofactor">
    <cofactor evidence="5">
        <name>heme</name>
        <dbReference type="ChEBI" id="CHEBI:30413"/>
    </cofactor>
</comment>
<dbReference type="GO" id="GO:0020037">
    <property type="term" value="F:heme binding"/>
    <property type="evidence" value="ECO:0007669"/>
    <property type="project" value="InterPro"/>
</dbReference>
<keyword evidence="4 5" id="KW-0408">Iron</keyword>
<keyword evidence="8" id="KW-1185">Reference proteome</keyword>
<accession>A0A9Q0AR73</accession>
<comment type="similarity">
    <text evidence="1 6">Belongs to the cytochrome P450 family.</text>
</comment>
<comment type="caution">
    <text evidence="7">The sequence shown here is derived from an EMBL/GenBank/DDBJ whole genome shotgun (WGS) entry which is preliminary data.</text>
</comment>
<dbReference type="SUPFAM" id="SSF48264">
    <property type="entry name" value="Cytochrome P450"/>
    <property type="match status" value="1"/>
</dbReference>
<keyword evidence="2 5" id="KW-0479">Metal-binding</keyword>
<evidence type="ECO:0000256" key="6">
    <source>
        <dbReference type="RuleBase" id="RU000461"/>
    </source>
</evidence>
<protein>
    <recommendedName>
        <fullName evidence="9">Cytochrome P450</fullName>
    </recommendedName>
</protein>
<sequence length="387" mass="43308">MLSKSSMKTHAPMIDLESSCLVRDLYKASSQGRIEISVKPFVRRFALSVSLTLSYGIRIDSWKDELLQEILDVGSGISLLRSASENYQDYVPLLRWLPNRKRQQGIDLRARRDQYVKLSMDAAREQIRAGIDIPCVSSAVLKGEETTLTKMEIGSICLSMISGGFESVPATFMMCIASLGTEEGQAFQEQAYQSIINYYSTVEAAWSSSHREEQIPYINALIKETLRQFTVTPMIPPHLTASDISWNDAVIPKNTIILVNAQAANHDIKQYGSTANRFDPLRWLETKDPKRNNWTDRPATGLQHLAFGAGARNCVGAGIANRMLYTAILRTICCFQIRNSKTRPPNTDPVDYNEAKSALVAHAKDFDVHFQPRSGVDIGSLLRETKL</sequence>
<dbReference type="InterPro" id="IPR002401">
    <property type="entry name" value="Cyt_P450_E_grp-I"/>
</dbReference>
<dbReference type="GO" id="GO:0005506">
    <property type="term" value="F:iron ion binding"/>
    <property type="evidence" value="ECO:0007669"/>
    <property type="project" value="InterPro"/>
</dbReference>
<dbReference type="PRINTS" id="PR00385">
    <property type="entry name" value="P450"/>
</dbReference>
<dbReference type="GO" id="GO:0004497">
    <property type="term" value="F:monooxygenase activity"/>
    <property type="evidence" value="ECO:0007669"/>
    <property type="project" value="UniProtKB-KW"/>
</dbReference>
<dbReference type="Proteomes" id="UP000829685">
    <property type="component" value="Unassembled WGS sequence"/>
</dbReference>
<organism evidence="7 8">
    <name type="scientific">Neoarthrinium moseri</name>
    <dbReference type="NCBI Taxonomy" id="1658444"/>
    <lineage>
        <taxon>Eukaryota</taxon>
        <taxon>Fungi</taxon>
        <taxon>Dikarya</taxon>
        <taxon>Ascomycota</taxon>
        <taxon>Pezizomycotina</taxon>
        <taxon>Sordariomycetes</taxon>
        <taxon>Xylariomycetidae</taxon>
        <taxon>Amphisphaeriales</taxon>
        <taxon>Apiosporaceae</taxon>
        <taxon>Neoarthrinium</taxon>
    </lineage>
</organism>
<keyword evidence="5 6" id="KW-0349">Heme</keyword>
<dbReference type="PRINTS" id="PR00463">
    <property type="entry name" value="EP450I"/>
</dbReference>
<dbReference type="InterPro" id="IPR050364">
    <property type="entry name" value="Cytochrome_P450_fung"/>
</dbReference>
<feature type="binding site" description="axial binding residue" evidence="5">
    <location>
        <position position="314"/>
    </location>
    <ligand>
        <name>heme</name>
        <dbReference type="ChEBI" id="CHEBI:30413"/>
    </ligand>
    <ligandPart>
        <name>Fe</name>
        <dbReference type="ChEBI" id="CHEBI:18248"/>
    </ligandPart>
</feature>
<proteinExistence type="inferred from homology"/>
<dbReference type="InterPro" id="IPR001128">
    <property type="entry name" value="Cyt_P450"/>
</dbReference>
<evidence type="ECO:0000256" key="1">
    <source>
        <dbReference type="ARBA" id="ARBA00010617"/>
    </source>
</evidence>
<evidence type="ECO:0000313" key="8">
    <source>
        <dbReference type="Proteomes" id="UP000829685"/>
    </source>
</evidence>
<dbReference type="InterPro" id="IPR017972">
    <property type="entry name" value="Cyt_P450_CS"/>
</dbReference>
<dbReference type="PROSITE" id="PS00086">
    <property type="entry name" value="CYTOCHROME_P450"/>
    <property type="match status" value="1"/>
</dbReference>
<reference evidence="7" key="1">
    <citation type="submission" date="2021-03" db="EMBL/GenBank/DDBJ databases">
        <title>Revisited historic fungal species revealed as producer of novel bioactive compounds through whole genome sequencing and comparative genomics.</title>
        <authorList>
            <person name="Vignolle G.A."/>
            <person name="Hochenegger N."/>
            <person name="Mach R.L."/>
            <person name="Mach-Aigner A.R."/>
            <person name="Javad Rahimi M."/>
            <person name="Salim K.A."/>
            <person name="Chan C.M."/>
            <person name="Lim L.B.L."/>
            <person name="Cai F."/>
            <person name="Druzhinina I.S."/>
            <person name="U'Ren J.M."/>
            <person name="Derntl C."/>
        </authorList>
    </citation>
    <scope>NUCLEOTIDE SEQUENCE</scope>
    <source>
        <strain evidence="7">TUCIM 5799</strain>
    </source>
</reference>
<dbReference type="PANTHER" id="PTHR46300">
    <property type="entry name" value="P450, PUTATIVE (EUROFUNG)-RELATED-RELATED"/>
    <property type="match status" value="1"/>
</dbReference>
<dbReference type="GO" id="GO:0016705">
    <property type="term" value="F:oxidoreductase activity, acting on paired donors, with incorporation or reduction of molecular oxygen"/>
    <property type="evidence" value="ECO:0007669"/>
    <property type="project" value="InterPro"/>
</dbReference>
<dbReference type="AlphaFoldDB" id="A0A9Q0AR73"/>
<dbReference type="EMBL" id="JAFIMR010000003">
    <property type="protein sequence ID" value="KAI1880379.1"/>
    <property type="molecule type" value="Genomic_DNA"/>
</dbReference>
<keyword evidence="6" id="KW-0503">Monooxygenase</keyword>
<dbReference type="Gene3D" id="1.10.630.10">
    <property type="entry name" value="Cytochrome P450"/>
    <property type="match status" value="1"/>
</dbReference>
<evidence type="ECO:0008006" key="9">
    <source>
        <dbReference type="Google" id="ProtNLM"/>
    </source>
</evidence>
<evidence type="ECO:0000313" key="7">
    <source>
        <dbReference type="EMBL" id="KAI1880379.1"/>
    </source>
</evidence>
<gene>
    <name evidence="7" type="ORF">JX265_002000</name>
</gene>
<evidence type="ECO:0000256" key="4">
    <source>
        <dbReference type="ARBA" id="ARBA00023004"/>
    </source>
</evidence>
<evidence type="ECO:0000256" key="3">
    <source>
        <dbReference type="ARBA" id="ARBA00023002"/>
    </source>
</evidence>
<evidence type="ECO:0000256" key="5">
    <source>
        <dbReference type="PIRSR" id="PIRSR602401-1"/>
    </source>
</evidence>
<evidence type="ECO:0000256" key="2">
    <source>
        <dbReference type="ARBA" id="ARBA00022723"/>
    </source>
</evidence>
<dbReference type="Pfam" id="PF00067">
    <property type="entry name" value="p450"/>
    <property type="match status" value="1"/>
</dbReference>
<dbReference type="InterPro" id="IPR036396">
    <property type="entry name" value="Cyt_P450_sf"/>
</dbReference>
<name>A0A9Q0AR73_9PEZI</name>
<keyword evidence="3 6" id="KW-0560">Oxidoreductase</keyword>